<name>A0A0D0A6I3_9AGAM</name>
<dbReference type="Proteomes" id="UP000054018">
    <property type="component" value="Unassembled WGS sequence"/>
</dbReference>
<reference evidence="1 2" key="1">
    <citation type="submission" date="2014-04" db="EMBL/GenBank/DDBJ databases">
        <authorList>
            <consortium name="DOE Joint Genome Institute"/>
            <person name="Kuo A."/>
            <person name="Kohler A."/>
            <person name="Costa M.D."/>
            <person name="Nagy L.G."/>
            <person name="Floudas D."/>
            <person name="Copeland A."/>
            <person name="Barry K.W."/>
            <person name="Cichocki N."/>
            <person name="Veneault-Fourrey C."/>
            <person name="LaButti K."/>
            <person name="Lindquist E.A."/>
            <person name="Lipzen A."/>
            <person name="Lundell T."/>
            <person name="Morin E."/>
            <person name="Murat C."/>
            <person name="Sun H."/>
            <person name="Tunlid A."/>
            <person name="Henrissat B."/>
            <person name="Grigoriev I.V."/>
            <person name="Hibbett D.S."/>
            <person name="Martin F."/>
            <person name="Nordberg H.P."/>
            <person name="Cantor M.N."/>
            <person name="Hua S.X."/>
        </authorList>
    </citation>
    <scope>NUCLEOTIDE SEQUENCE [LARGE SCALE GENOMIC DNA]</scope>
    <source>
        <strain evidence="1 2">441</strain>
    </source>
</reference>
<dbReference type="AlphaFoldDB" id="A0A0D0A6I3"/>
<reference evidence="2" key="2">
    <citation type="submission" date="2015-01" db="EMBL/GenBank/DDBJ databases">
        <title>Evolutionary Origins and Diversification of the Mycorrhizal Mutualists.</title>
        <authorList>
            <consortium name="DOE Joint Genome Institute"/>
            <consortium name="Mycorrhizal Genomics Consortium"/>
            <person name="Kohler A."/>
            <person name="Kuo A."/>
            <person name="Nagy L.G."/>
            <person name="Floudas D."/>
            <person name="Copeland A."/>
            <person name="Barry K.W."/>
            <person name="Cichocki N."/>
            <person name="Veneault-Fourrey C."/>
            <person name="LaButti K."/>
            <person name="Lindquist E.A."/>
            <person name="Lipzen A."/>
            <person name="Lundell T."/>
            <person name="Morin E."/>
            <person name="Murat C."/>
            <person name="Riley R."/>
            <person name="Ohm R."/>
            <person name="Sun H."/>
            <person name="Tunlid A."/>
            <person name="Henrissat B."/>
            <person name="Grigoriev I.V."/>
            <person name="Hibbett D.S."/>
            <person name="Martin F."/>
        </authorList>
    </citation>
    <scope>NUCLEOTIDE SEQUENCE [LARGE SCALE GENOMIC DNA]</scope>
    <source>
        <strain evidence="2">441</strain>
    </source>
</reference>
<sequence length="52" mass="5861">MGVVVNHARGDGNMQDPDVLTSRSRQLVDVHSQLTLGGWPLSNSDWRQYRLP</sequence>
<keyword evidence="2" id="KW-1185">Reference proteome</keyword>
<dbReference type="EMBL" id="KN833688">
    <property type="protein sequence ID" value="KIK29992.1"/>
    <property type="molecule type" value="Genomic_DNA"/>
</dbReference>
<evidence type="ECO:0000313" key="2">
    <source>
        <dbReference type="Proteomes" id="UP000054018"/>
    </source>
</evidence>
<gene>
    <name evidence="1" type="ORF">PISMIDRAFT_672002</name>
</gene>
<evidence type="ECO:0000313" key="1">
    <source>
        <dbReference type="EMBL" id="KIK29992.1"/>
    </source>
</evidence>
<accession>A0A0D0A6I3</accession>
<protein>
    <submittedName>
        <fullName evidence="1">Unplaced genomic scaffold scaffold_4, whole genome shotgun sequence</fullName>
    </submittedName>
</protein>
<dbReference type="HOGENOM" id="CLU_3088146_0_0_1"/>
<organism evidence="1 2">
    <name type="scientific">Pisolithus microcarpus 441</name>
    <dbReference type="NCBI Taxonomy" id="765257"/>
    <lineage>
        <taxon>Eukaryota</taxon>
        <taxon>Fungi</taxon>
        <taxon>Dikarya</taxon>
        <taxon>Basidiomycota</taxon>
        <taxon>Agaricomycotina</taxon>
        <taxon>Agaricomycetes</taxon>
        <taxon>Agaricomycetidae</taxon>
        <taxon>Boletales</taxon>
        <taxon>Sclerodermatineae</taxon>
        <taxon>Pisolithaceae</taxon>
        <taxon>Pisolithus</taxon>
    </lineage>
</organism>
<proteinExistence type="predicted"/>